<feature type="transmembrane region" description="Helical" evidence="2">
    <location>
        <begin position="208"/>
        <end position="230"/>
    </location>
</feature>
<feature type="compositionally biased region" description="Low complexity" evidence="1">
    <location>
        <begin position="141"/>
        <end position="191"/>
    </location>
</feature>
<name>A0A1F7ZPJ9_9EURO</name>
<proteinExistence type="predicted"/>
<accession>A0A1F7ZPJ9</accession>
<keyword evidence="5" id="KW-1185">Reference proteome</keyword>
<organism evidence="4 5">
    <name type="scientific">Aspergillus bombycis</name>
    <dbReference type="NCBI Taxonomy" id="109264"/>
    <lineage>
        <taxon>Eukaryota</taxon>
        <taxon>Fungi</taxon>
        <taxon>Dikarya</taxon>
        <taxon>Ascomycota</taxon>
        <taxon>Pezizomycotina</taxon>
        <taxon>Eurotiomycetes</taxon>
        <taxon>Eurotiomycetidae</taxon>
        <taxon>Eurotiales</taxon>
        <taxon>Aspergillaceae</taxon>
        <taxon>Aspergillus</taxon>
    </lineage>
</organism>
<keyword evidence="3" id="KW-0732">Signal</keyword>
<dbReference type="GeneID" id="34453452"/>
<sequence length="235" mass="22836">MASNSSFKLLIFLTVLVLAAMVPALDVTENLGNVYDDDHLLGIPTSRSLVDEPRALVPRAGFVTVTVTDTVCAPPPVATTSQSTGTAPGAPGAPPAPTVTTLSETTVVTGSAPTDTGPTGTGPTGTGPTGTGPTGTGPTGAGSTVITATGTVSTSVSTKSSSGSSTAHPTSSQYTGQAGTTATASGSQTSTVAPTSNEAVVQGRISNVLLVLVTTFIGFLMTGASIGIAAPGAYP</sequence>
<reference evidence="4 5" key="1">
    <citation type="journal article" date="2016" name="Genome Biol. Evol.">
        <title>Draft genome sequence of an aflatoxigenic Aspergillus species, A. bombycis.</title>
        <authorList>
            <person name="Moore G.G."/>
            <person name="Mack B.M."/>
            <person name="Beltz S.B."/>
            <person name="Gilbert M.K."/>
        </authorList>
    </citation>
    <scope>NUCLEOTIDE SEQUENCE [LARGE SCALE GENOMIC DNA]</scope>
    <source>
        <strain evidence="5">NRRL 26010</strain>
    </source>
</reference>
<dbReference type="EMBL" id="LYCR01000113">
    <property type="protein sequence ID" value="OGM41372.1"/>
    <property type="molecule type" value="Genomic_DNA"/>
</dbReference>
<evidence type="ECO:0008006" key="6">
    <source>
        <dbReference type="Google" id="ProtNLM"/>
    </source>
</evidence>
<evidence type="ECO:0000256" key="2">
    <source>
        <dbReference type="SAM" id="Phobius"/>
    </source>
</evidence>
<keyword evidence="2" id="KW-0812">Transmembrane</keyword>
<dbReference type="STRING" id="109264.A0A1F7ZPJ9"/>
<comment type="caution">
    <text evidence="4">The sequence shown here is derived from an EMBL/GenBank/DDBJ whole genome shotgun (WGS) entry which is preliminary data.</text>
</comment>
<dbReference type="AlphaFoldDB" id="A0A1F7ZPJ9"/>
<evidence type="ECO:0000256" key="3">
    <source>
        <dbReference type="SAM" id="SignalP"/>
    </source>
</evidence>
<keyword evidence="2" id="KW-1133">Transmembrane helix</keyword>
<feature type="compositionally biased region" description="Low complexity" evidence="1">
    <location>
        <begin position="98"/>
        <end position="118"/>
    </location>
</feature>
<protein>
    <recommendedName>
        <fullName evidence="6">GPI anchored protein</fullName>
    </recommendedName>
</protein>
<gene>
    <name evidence="4" type="ORF">ABOM_010062</name>
</gene>
<dbReference type="Proteomes" id="UP000179179">
    <property type="component" value="Unassembled WGS sequence"/>
</dbReference>
<feature type="chain" id="PRO_5009534001" description="GPI anchored protein" evidence="3">
    <location>
        <begin position="25"/>
        <end position="235"/>
    </location>
</feature>
<keyword evidence="2" id="KW-0472">Membrane</keyword>
<feature type="region of interest" description="Disordered" evidence="1">
    <location>
        <begin position="74"/>
        <end position="195"/>
    </location>
</feature>
<feature type="signal peptide" evidence="3">
    <location>
        <begin position="1"/>
        <end position="24"/>
    </location>
</feature>
<evidence type="ECO:0000313" key="4">
    <source>
        <dbReference type="EMBL" id="OGM41372.1"/>
    </source>
</evidence>
<feature type="compositionally biased region" description="Gly residues" evidence="1">
    <location>
        <begin position="119"/>
        <end position="140"/>
    </location>
</feature>
<dbReference type="RefSeq" id="XP_022385089.1">
    <property type="nucleotide sequence ID" value="XM_022537190.1"/>
</dbReference>
<dbReference type="OrthoDB" id="4510518at2759"/>
<evidence type="ECO:0000313" key="5">
    <source>
        <dbReference type="Proteomes" id="UP000179179"/>
    </source>
</evidence>
<evidence type="ECO:0000256" key="1">
    <source>
        <dbReference type="SAM" id="MobiDB-lite"/>
    </source>
</evidence>